<accession>A0AAN7ZPA3</accession>
<dbReference type="AlphaFoldDB" id="A0AAN7ZPA3"/>
<name>A0AAN7ZPA3_9PEZI</name>
<reference evidence="1" key="1">
    <citation type="submission" date="2023-08" db="EMBL/GenBank/DDBJ databases">
        <title>Black Yeasts Isolated from many extreme environments.</title>
        <authorList>
            <person name="Coleine C."/>
            <person name="Stajich J.E."/>
            <person name="Selbmann L."/>
        </authorList>
    </citation>
    <scope>NUCLEOTIDE SEQUENCE</scope>
    <source>
        <strain evidence="1">CCFEE 5810</strain>
    </source>
</reference>
<comment type="caution">
    <text evidence="1">The sequence shown here is derived from an EMBL/GenBank/DDBJ whole genome shotgun (WGS) entry which is preliminary data.</text>
</comment>
<organism evidence="1 2">
    <name type="scientific">Elasticomyces elasticus</name>
    <dbReference type="NCBI Taxonomy" id="574655"/>
    <lineage>
        <taxon>Eukaryota</taxon>
        <taxon>Fungi</taxon>
        <taxon>Dikarya</taxon>
        <taxon>Ascomycota</taxon>
        <taxon>Pezizomycotina</taxon>
        <taxon>Dothideomycetes</taxon>
        <taxon>Dothideomycetidae</taxon>
        <taxon>Mycosphaerellales</taxon>
        <taxon>Teratosphaeriaceae</taxon>
        <taxon>Elasticomyces</taxon>
    </lineage>
</organism>
<protein>
    <submittedName>
        <fullName evidence="1">Uncharacterized protein</fullName>
    </submittedName>
</protein>
<dbReference type="Proteomes" id="UP001310594">
    <property type="component" value="Unassembled WGS sequence"/>
</dbReference>
<sequence length="109" mass="12680">MPISKDEWIEAYEKNSDWHAWKYHRMTTFAKGLEISTMNIMSRTLQFPLSDEGVATLGATSPKLRCFEVKVLEEVKRWARVVTIIDMELLRSIEGQMGEQEYGEEADNH</sequence>
<gene>
    <name evidence="1" type="ORF">LTR97_003608</name>
</gene>
<dbReference type="EMBL" id="JAVRQU010000005">
    <property type="protein sequence ID" value="KAK5702662.1"/>
    <property type="molecule type" value="Genomic_DNA"/>
</dbReference>
<proteinExistence type="predicted"/>
<evidence type="ECO:0000313" key="1">
    <source>
        <dbReference type="EMBL" id="KAK5702662.1"/>
    </source>
</evidence>
<evidence type="ECO:0000313" key="2">
    <source>
        <dbReference type="Proteomes" id="UP001310594"/>
    </source>
</evidence>